<dbReference type="Proteomes" id="UP000235649">
    <property type="component" value="Unassembled WGS sequence"/>
</dbReference>
<gene>
    <name evidence="2" type="ORF">CBP76_12260</name>
</gene>
<accession>A0A2N7AR96</accession>
<proteinExistence type="predicted"/>
<dbReference type="AlphaFoldDB" id="A0A2N7AR96"/>
<evidence type="ECO:0000313" key="2">
    <source>
        <dbReference type="EMBL" id="PMD67866.1"/>
    </source>
</evidence>
<organism evidence="2 3">
    <name type="scientific">Companilactobacillus nuruki</name>
    <dbReference type="NCBI Taxonomy" id="1993540"/>
    <lineage>
        <taxon>Bacteria</taxon>
        <taxon>Bacillati</taxon>
        <taxon>Bacillota</taxon>
        <taxon>Bacilli</taxon>
        <taxon>Lactobacillales</taxon>
        <taxon>Lactobacillaceae</taxon>
        <taxon>Companilactobacillus</taxon>
    </lineage>
</organism>
<reference evidence="2 3" key="1">
    <citation type="submission" date="2017-05" db="EMBL/GenBank/DDBJ databases">
        <title>Lactobacillus nurukis nov., sp. nov., isolated from nuruk.</title>
        <authorList>
            <person name="Kim S.-J."/>
        </authorList>
    </citation>
    <scope>NUCLEOTIDE SEQUENCE [LARGE SCALE GENOMIC DNA]</scope>
    <source>
        <strain evidence="2 3">SYF10-1a</strain>
    </source>
</reference>
<dbReference type="Pfam" id="PF13731">
    <property type="entry name" value="WxL"/>
    <property type="match status" value="1"/>
</dbReference>
<keyword evidence="3" id="KW-1185">Reference proteome</keyword>
<evidence type="ECO:0000313" key="3">
    <source>
        <dbReference type="Proteomes" id="UP000235649"/>
    </source>
</evidence>
<protein>
    <recommendedName>
        <fullName evidence="1">WxL domain-containing protein</fullName>
    </recommendedName>
</protein>
<comment type="caution">
    <text evidence="2">The sequence shown here is derived from an EMBL/GenBank/DDBJ whole genome shotgun (WGS) entry which is preliminary data.</text>
</comment>
<dbReference type="InterPro" id="IPR027994">
    <property type="entry name" value="WxL_dom"/>
</dbReference>
<sequence>MSFPGTLGLMLSFMIGSNSYRCIHRIWRGNIMKKILKNSLFIGEALLGFGSIGASGMIVKAADTSSTTPDPPTTTSATATLTPGTITIKSAPSITFGTVASSADDTNYTSTAFTSPLAVANQGQETGWTVTLAESGFSSTVSGQPSLTGAKLTMGNSTKAPTVAAADADNTSTAPILTSPLAITNSPATIFKAGAGQGIGTFAATYGSGDANLYVPAGDGGGSYTSTLTWTLSNAPS</sequence>
<dbReference type="EMBL" id="NIPR01000063">
    <property type="protein sequence ID" value="PMD67866.1"/>
    <property type="molecule type" value="Genomic_DNA"/>
</dbReference>
<feature type="domain" description="WxL" evidence="1">
    <location>
        <begin position="62"/>
        <end position="236"/>
    </location>
</feature>
<dbReference type="OrthoDB" id="2282798at2"/>
<evidence type="ECO:0000259" key="1">
    <source>
        <dbReference type="Pfam" id="PF13731"/>
    </source>
</evidence>
<name>A0A2N7AR96_9LACO</name>